<dbReference type="EMBL" id="KZ857388">
    <property type="protein sequence ID" value="RDX52994.1"/>
    <property type="molecule type" value="Genomic_DNA"/>
</dbReference>
<protein>
    <submittedName>
        <fullName evidence="1">Uncharacterized protein</fullName>
    </submittedName>
</protein>
<evidence type="ECO:0000313" key="2">
    <source>
        <dbReference type="Proteomes" id="UP000256964"/>
    </source>
</evidence>
<evidence type="ECO:0000313" key="1">
    <source>
        <dbReference type="EMBL" id="RDX52994.1"/>
    </source>
</evidence>
<keyword evidence="2" id="KW-1185">Reference proteome</keyword>
<accession>A0A371DKC9</accession>
<name>A0A371DKC9_9APHY</name>
<sequence length="174" mass="19004">MCLAVRVPRRCCGAIESGVFELPRNSPGGVCDPEELAAGGVEVALCGVVVRLGGAAEDGLEEGGLGHRERWRGRMRRREYMYTSSTPWRRASVPCAFAQRSDALTRGYSGLTSLTARHPRRPPINAVYGKLTRCHLDRVSIACQPPRPRRAASGRRRAGEGEWVGLVDAGSYIR</sequence>
<dbReference type="Proteomes" id="UP000256964">
    <property type="component" value="Unassembled WGS sequence"/>
</dbReference>
<dbReference type="AlphaFoldDB" id="A0A371DKC9"/>
<gene>
    <name evidence="1" type="ORF">OH76DRAFT_60825</name>
</gene>
<proteinExistence type="predicted"/>
<organism evidence="1 2">
    <name type="scientific">Lentinus brumalis</name>
    <dbReference type="NCBI Taxonomy" id="2498619"/>
    <lineage>
        <taxon>Eukaryota</taxon>
        <taxon>Fungi</taxon>
        <taxon>Dikarya</taxon>
        <taxon>Basidiomycota</taxon>
        <taxon>Agaricomycotina</taxon>
        <taxon>Agaricomycetes</taxon>
        <taxon>Polyporales</taxon>
        <taxon>Polyporaceae</taxon>
        <taxon>Lentinus</taxon>
    </lineage>
</organism>
<reference evidence="1 2" key="1">
    <citation type="journal article" date="2018" name="Biotechnol. Biofuels">
        <title>Integrative visual omics of the white-rot fungus Polyporus brumalis exposes the biotechnological potential of its oxidative enzymes for delignifying raw plant biomass.</title>
        <authorList>
            <person name="Miyauchi S."/>
            <person name="Rancon A."/>
            <person name="Drula E."/>
            <person name="Hage H."/>
            <person name="Chaduli D."/>
            <person name="Favel A."/>
            <person name="Grisel S."/>
            <person name="Henrissat B."/>
            <person name="Herpoel-Gimbert I."/>
            <person name="Ruiz-Duenas F.J."/>
            <person name="Chevret D."/>
            <person name="Hainaut M."/>
            <person name="Lin J."/>
            <person name="Wang M."/>
            <person name="Pangilinan J."/>
            <person name="Lipzen A."/>
            <person name="Lesage-Meessen L."/>
            <person name="Navarro D."/>
            <person name="Riley R."/>
            <person name="Grigoriev I.V."/>
            <person name="Zhou S."/>
            <person name="Raouche S."/>
            <person name="Rosso M.N."/>
        </authorList>
    </citation>
    <scope>NUCLEOTIDE SEQUENCE [LARGE SCALE GENOMIC DNA]</scope>
    <source>
        <strain evidence="1 2">BRFM 1820</strain>
    </source>
</reference>